<sequence>MSQIKIQKVVPALPAVNLKETIAFYKNLGFTNIYENNIRSNGYAVMVNDYLEFHIYTYKKLEIPTPTNTYLYQVNNVDALHTMLATQYKEAVGKKLPRTGLPRMGVPKSLNFDRRFSLTDMNGNNFIFLEVFEQKNEHHIKTRFEKLYWESNTLAYSHESPIEAKKMLETAIKRQNLQNEQPSIIFQAYVLLVDCSFLLGNIEKAKIYYQEATNWLEKVTAPTDEYFADAIIQYEKYSSLQEINEVS</sequence>
<gene>
    <name evidence="1" type="ORF">DOK78_002120</name>
</gene>
<evidence type="ECO:0008006" key="3">
    <source>
        <dbReference type="Google" id="ProtNLM"/>
    </source>
</evidence>
<dbReference type="InterPro" id="IPR029068">
    <property type="entry name" value="Glyas_Bleomycin-R_OHBP_Dase"/>
</dbReference>
<reference evidence="1 2" key="2">
    <citation type="submission" date="2024-03" db="EMBL/GenBank/DDBJ databases">
        <title>The Genome Sequence of Enterococcus sp. DIV2402.</title>
        <authorList>
            <consortium name="The Broad Institute Genomics Platform"/>
            <consortium name="The Broad Institute Microbial Omics Core"/>
            <consortium name="The Broad Institute Genomic Center for Infectious Diseases"/>
            <person name="Earl A."/>
            <person name="Manson A."/>
            <person name="Gilmore M."/>
            <person name="Schwartman J."/>
            <person name="Shea T."/>
            <person name="Abouelleil A."/>
            <person name="Cao P."/>
            <person name="Chapman S."/>
            <person name="Cusick C."/>
            <person name="Young S."/>
            <person name="Neafsey D."/>
            <person name="Nusbaum C."/>
            <person name="Birren B."/>
        </authorList>
    </citation>
    <scope>NUCLEOTIDE SEQUENCE [LARGE SCALE GENOMIC DNA]</scope>
    <source>
        <strain evidence="1 2">DIV2402</strain>
    </source>
</reference>
<organism evidence="1 2">
    <name type="scientific">Candidatus Enterococcus lowellii</name>
    <dbReference type="NCBI Taxonomy" id="2230877"/>
    <lineage>
        <taxon>Bacteria</taxon>
        <taxon>Bacillati</taxon>
        <taxon>Bacillota</taxon>
        <taxon>Bacilli</taxon>
        <taxon>Lactobacillales</taxon>
        <taxon>Enterococcaceae</taxon>
        <taxon>Enterococcus</taxon>
    </lineage>
</organism>
<proteinExistence type="predicted"/>
<dbReference type="Proteomes" id="UP000664701">
    <property type="component" value="Chromosome"/>
</dbReference>
<evidence type="ECO:0000313" key="1">
    <source>
        <dbReference type="EMBL" id="WYJ77482.1"/>
    </source>
</evidence>
<reference evidence="1 2" key="1">
    <citation type="submission" date="2021-03" db="EMBL/GenBank/DDBJ databases">
        <authorList>
            <person name="Gilmore M.S."/>
            <person name="Schwartzman J."/>
            <person name="Van Tyne D."/>
            <person name="Martin M."/>
            <person name="Earl A.M."/>
            <person name="Manson A.L."/>
            <person name="Straub T."/>
            <person name="Salamzade R."/>
            <person name="Saavedra J."/>
            <person name="Lebreton F."/>
            <person name="Prichula J."/>
            <person name="Schaufler K."/>
            <person name="Gaca A."/>
            <person name="Sgardioli B."/>
            <person name="Wagenaar J."/>
            <person name="Strong T."/>
        </authorList>
    </citation>
    <scope>NUCLEOTIDE SEQUENCE [LARGE SCALE GENOMIC DNA]</scope>
    <source>
        <strain evidence="1 2">DIV2402</strain>
    </source>
</reference>
<dbReference type="Gene3D" id="3.10.180.10">
    <property type="entry name" value="2,3-Dihydroxybiphenyl 1,2-Dioxygenase, domain 1"/>
    <property type="match status" value="1"/>
</dbReference>
<dbReference type="SUPFAM" id="SSF54593">
    <property type="entry name" value="Glyoxalase/Bleomycin resistance protein/Dihydroxybiphenyl dioxygenase"/>
    <property type="match status" value="1"/>
</dbReference>
<protein>
    <recommendedName>
        <fullName evidence="3">VOC domain-containing protein</fullName>
    </recommendedName>
</protein>
<accession>A0ABZ2SPK7</accession>
<dbReference type="EMBL" id="CP147251">
    <property type="protein sequence ID" value="WYJ77482.1"/>
    <property type="molecule type" value="Genomic_DNA"/>
</dbReference>
<evidence type="ECO:0000313" key="2">
    <source>
        <dbReference type="Proteomes" id="UP000664701"/>
    </source>
</evidence>
<name>A0ABZ2SPK7_9ENTE</name>
<keyword evidence="2" id="KW-1185">Reference proteome</keyword>
<dbReference type="RefSeq" id="WP_207940395.1">
    <property type="nucleotide sequence ID" value="NZ_CP147251.1"/>
</dbReference>